<name>A0AAV3JLI1_LEPBO</name>
<organism evidence="1 2">
    <name type="scientific">Leptospira borgpetersenii serovar Javanica str. UI 09931</name>
    <dbReference type="NCBI Taxonomy" id="1049767"/>
    <lineage>
        <taxon>Bacteria</taxon>
        <taxon>Pseudomonadati</taxon>
        <taxon>Spirochaetota</taxon>
        <taxon>Spirochaetia</taxon>
        <taxon>Leptospirales</taxon>
        <taxon>Leptospiraceae</taxon>
        <taxon>Leptospira</taxon>
    </lineage>
</organism>
<accession>A0AAV3JLI1</accession>
<comment type="caution">
    <text evidence="1">The sequence shown here is derived from an EMBL/GenBank/DDBJ whole genome shotgun (WGS) entry which is preliminary data.</text>
</comment>
<evidence type="ECO:0000313" key="1">
    <source>
        <dbReference type="EMBL" id="EPG59654.1"/>
    </source>
</evidence>
<dbReference type="AlphaFoldDB" id="A0AAV3JLI1"/>
<reference evidence="1 2" key="1">
    <citation type="submission" date="2013-04" db="EMBL/GenBank/DDBJ databases">
        <authorList>
            <person name="Harkins D.M."/>
            <person name="Durkin A.S."/>
            <person name="Brinkac L.M."/>
            <person name="Haft D.H."/>
            <person name="Selengut J.D."/>
            <person name="Sanka R."/>
            <person name="DePew J."/>
            <person name="Purushe J."/>
            <person name="Chanthongthip A."/>
            <person name="Lattana O."/>
            <person name="Phetsouvanh R."/>
            <person name="Newton P.N."/>
            <person name="Vinetz J.M."/>
            <person name="Sutton G.G."/>
            <person name="Nierman W.C."/>
            <person name="Fouts D.E."/>
        </authorList>
    </citation>
    <scope>NUCLEOTIDE SEQUENCE [LARGE SCALE GENOMIC DNA]</scope>
    <source>
        <strain evidence="1 2">UI 09931</strain>
    </source>
</reference>
<sequence length="40" mass="4681">MTGRPALIPKTYGFLQCQEDPRHVPFPSRNKLERLELDLN</sequence>
<gene>
    <name evidence="1" type="ORF">LEP1GSC103_3722</name>
</gene>
<protein>
    <submittedName>
        <fullName evidence="1">Uncharacterized protein</fullName>
    </submittedName>
</protein>
<proteinExistence type="predicted"/>
<dbReference type="Proteomes" id="UP000014570">
    <property type="component" value="Unassembled WGS sequence"/>
</dbReference>
<evidence type="ECO:0000313" key="2">
    <source>
        <dbReference type="Proteomes" id="UP000014570"/>
    </source>
</evidence>
<dbReference type="EMBL" id="AHNP02000003">
    <property type="protein sequence ID" value="EPG59654.1"/>
    <property type="molecule type" value="Genomic_DNA"/>
</dbReference>